<organism evidence="5">
    <name type="scientific">uncultured Frankineae bacterium</name>
    <dbReference type="NCBI Taxonomy" id="437475"/>
    <lineage>
        <taxon>Bacteria</taxon>
        <taxon>Bacillati</taxon>
        <taxon>Actinomycetota</taxon>
        <taxon>Actinomycetes</taxon>
        <taxon>Frankiales</taxon>
        <taxon>environmental samples</taxon>
    </lineage>
</organism>
<evidence type="ECO:0000256" key="2">
    <source>
        <dbReference type="ARBA" id="ARBA00022679"/>
    </source>
</evidence>
<evidence type="ECO:0000259" key="4">
    <source>
        <dbReference type="Pfam" id="PF13649"/>
    </source>
</evidence>
<evidence type="ECO:0000256" key="3">
    <source>
        <dbReference type="ARBA" id="ARBA00022691"/>
    </source>
</evidence>
<dbReference type="CDD" id="cd02440">
    <property type="entry name" value="AdoMet_MTases"/>
    <property type="match status" value="1"/>
</dbReference>
<dbReference type="InterPro" id="IPR041698">
    <property type="entry name" value="Methyltransf_25"/>
</dbReference>
<protein>
    <submittedName>
        <fullName evidence="5">Methyltransferase type 12</fullName>
    </submittedName>
</protein>
<dbReference type="PANTHER" id="PTHR43464">
    <property type="entry name" value="METHYLTRANSFERASE"/>
    <property type="match status" value="1"/>
</dbReference>
<keyword evidence="1 5" id="KW-0489">Methyltransferase</keyword>
<gene>
    <name evidence="5" type="ORF">AVDCRST_MAG07-1942</name>
</gene>
<dbReference type="EMBL" id="CADCUB010000102">
    <property type="protein sequence ID" value="CAA9335081.1"/>
    <property type="molecule type" value="Genomic_DNA"/>
</dbReference>
<proteinExistence type="predicted"/>
<accession>A0A6J4LJ30</accession>
<reference evidence="5" key="1">
    <citation type="submission" date="2020-02" db="EMBL/GenBank/DDBJ databases">
        <authorList>
            <person name="Meier V. D."/>
        </authorList>
    </citation>
    <scope>NUCLEOTIDE SEQUENCE</scope>
    <source>
        <strain evidence="5">AVDCRST_MAG07</strain>
    </source>
</reference>
<dbReference type="InterPro" id="IPR029063">
    <property type="entry name" value="SAM-dependent_MTases_sf"/>
</dbReference>
<dbReference type="GO" id="GO:0008168">
    <property type="term" value="F:methyltransferase activity"/>
    <property type="evidence" value="ECO:0007669"/>
    <property type="project" value="UniProtKB-KW"/>
</dbReference>
<evidence type="ECO:0000256" key="1">
    <source>
        <dbReference type="ARBA" id="ARBA00022603"/>
    </source>
</evidence>
<keyword evidence="2 5" id="KW-0808">Transferase</keyword>
<evidence type="ECO:0000313" key="5">
    <source>
        <dbReference type="EMBL" id="CAA9335081.1"/>
    </source>
</evidence>
<sequence>MSTGYALAYRLGLTPWEKAGRDAAEQFNALLDREQQGEPPLDRALDIGCGTGDHAINLARRGWDVTAVDFVPRALEAAQVKADDAGVQVRFVQADVTAMADQVGGGFGLLLDVGCFHGLKPRQRPAYVQQLAAITRPGSTMLMLAFQPGRRPPAPLPRGASRQELEATFAGWSVIADDAADTSCMSAPIKKTAPHFFRLRRDT</sequence>
<dbReference type="Gene3D" id="3.40.50.150">
    <property type="entry name" value="Vaccinia Virus protein VP39"/>
    <property type="match status" value="1"/>
</dbReference>
<dbReference type="Pfam" id="PF13649">
    <property type="entry name" value="Methyltransf_25"/>
    <property type="match status" value="1"/>
</dbReference>
<dbReference type="GO" id="GO:0032259">
    <property type="term" value="P:methylation"/>
    <property type="evidence" value="ECO:0007669"/>
    <property type="project" value="UniProtKB-KW"/>
</dbReference>
<name>A0A6J4LJ30_9ACTN</name>
<dbReference type="AlphaFoldDB" id="A0A6J4LJ30"/>
<keyword evidence="3" id="KW-0949">S-adenosyl-L-methionine</keyword>
<dbReference type="PANTHER" id="PTHR43464:SF19">
    <property type="entry name" value="UBIQUINONE BIOSYNTHESIS O-METHYLTRANSFERASE, MITOCHONDRIAL"/>
    <property type="match status" value="1"/>
</dbReference>
<dbReference type="SUPFAM" id="SSF53335">
    <property type="entry name" value="S-adenosyl-L-methionine-dependent methyltransferases"/>
    <property type="match status" value="1"/>
</dbReference>
<feature type="domain" description="Methyltransferase" evidence="4">
    <location>
        <begin position="45"/>
        <end position="138"/>
    </location>
</feature>